<dbReference type="EMBL" id="JBIYEW010000003">
    <property type="protein sequence ID" value="MFK4641258.1"/>
    <property type="molecule type" value="Genomic_DNA"/>
</dbReference>
<evidence type="ECO:0000313" key="1">
    <source>
        <dbReference type="EMBL" id="MFK4641258.1"/>
    </source>
</evidence>
<organism evidence="1 2">
    <name type="scientific">Paenarthrobacter histidinolovorans</name>
    <dbReference type="NCBI Taxonomy" id="43664"/>
    <lineage>
        <taxon>Bacteria</taxon>
        <taxon>Bacillati</taxon>
        <taxon>Actinomycetota</taxon>
        <taxon>Actinomycetes</taxon>
        <taxon>Micrococcales</taxon>
        <taxon>Micrococcaceae</taxon>
        <taxon>Paenarthrobacter</taxon>
    </lineage>
</organism>
<keyword evidence="2" id="KW-1185">Reference proteome</keyword>
<accession>A0ABW8NCQ3</accession>
<reference evidence="1 2" key="1">
    <citation type="submission" date="2024-10" db="EMBL/GenBank/DDBJ databases">
        <title>Novel secondary metabolite-producing bacteria for plant disease control.</title>
        <authorList>
            <person name="Chevrette M."/>
        </authorList>
    </citation>
    <scope>NUCLEOTIDE SEQUENCE [LARGE SCALE GENOMIC DNA]</scope>
    <source>
        <strain evidence="1 2">J30 TE3557</strain>
    </source>
</reference>
<dbReference type="Proteomes" id="UP001620520">
    <property type="component" value="Unassembled WGS sequence"/>
</dbReference>
<sequence>MQLALQGESHLVLRLVCWHRINPMTVPTNKYWMVAVVYHYRMRQDSNYPPSSPTQPDAQVACLLLAGNTIRTPLERSPTCNPAVTTTEQLLLASRLKAVLM</sequence>
<protein>
    <submittedName>
        <fullName evidence="1">Uncharacterized protein</fullName>
    </submittedName>
</protein>
<evidence type="ECO:0000313" key="2">
    <source>
        <dbReference type="Proteomes" id="UP001620520"/>
    </source>
</evidence>
<comment type="caution">
    <text evidence="1">The sequence shown here is derived from an EMBL/GenBank/DDBJ whole genome shotgun (WGS) entry which is preliminary data.</text>
</comment>
<gene>
    <name evidence="1" type="ORF">ABIA52_004147</name>
</gene>
<proteinExistence type="predicted"/>
<name>A0ABW8NCQ3_9MICC</name>